<keyword evidence="4" id="KW-1185">Reference proteome</keyword>
<feature type="region of interest" description="Disordered" evidence="1">
    <location>
        <begin position="169"/>
        <end position="188"/>
    </location>
</feature>
<dbReference type="EMBL" id="ASPP01017210">
    <property type="protein sequence ID" value="ETO17139.1"/>
    <property type="molecule type" value="Genomic_DNA"/>
</dbReference>
<keyword evidence="2" id="KW-0812">Transmembrane</keyword>
<feature type="compositionally biased region" description="Basic and acidic residues" evidence="1">
    <location>
        <begin position="178"/>
        <end position="188"/>
    </location>
</feature>
<gene>
    <name evidence="3" type="ORF">RFI_20194</name>
</gene>
<proteinExistence type="predicted"/>
<protein>
    <submittedName>
        <fullName evidence="3">Uncharacterized protein</fullName>
    </submittedName>
</protein>
<dbReference type="Proteomes" id="UP000023152">
    <property type="component" value="Unassembled WGS sequence"/>
</dbReference>
<feature type="transmembrane region" description="Helical" evidence="2">
    <location>
        <begin position="63"/>
        <end position="82"/>
    </location>
</feature>
<sequence>MIIKKMKWELYLKKFRNKQYIISYGKRNNKENVFKECKRINITHSVDYLIQTKIKSIINNSKLFVLIIQFMFSVSATTFNTFDNLFKNNNINSFKFNYVCQNVFFCKRSIKKNFLRLEDDEIWIFSFAFDQYPIATLPKEDTLKQYHQMSKRMEKICLYTSKSINRVGKTKRNNKTKKMNERGKESKI</sequence>
<accession>X6MTF7</accession>
<organism evidence="3 4">
    <name type="scientific">Reticulomyxa filosa</name>
    <dbReference type="NCBI Taxonomy" id="46433"/>
    <lineage>
        <taxon>Eukaryota</taxon>
        <taxon>Sar</taxon>
        <taxon>Rhizaria</taxon>
        <taxon>Retaria</taxon>
        <taxon>Foraminifera</taxon>
        <taxon>Monothalamids</taxon>
        <taxon>Reticulomyxidae</taxon>
        <taxon>Reticulomyxa</taxon>
    </lineage>
</organism>
<name>X6MTF7_RETFI</name>
<evidence type="ECO:0000256" key="1">
    <source>
        <dbReference type="SAM" id="MobiDB-lite"/>
    </source>
</evidence>
<keyword evidence="2" id="KW-0472">Membrane</keyword>
<reference evidence="3 4" key="1">
    <citation type="journal article" date="2013" name="Curr. Biol.">
        <title>The Genome of the Foraminiferan Reticulomyxa filosa.</title>
        <authorList>
            <person name="Glockner G."/>
            <person name="Hulsmann N."/>
            <person name="Schleicher M."/>
            <person name="Noegel A.A."/>
            <person name="Eichinger L."/>
            <person name="Gallinger C."/>
            <person name="Pawlowski J."/>
            <person name="Sierra R."/>
            <person name="Euteneuer U."/>
            <person name="Pillet L."/>
            <person name="Moustafa A."/>
            <person name="Platzer M."/>
            <person name="Groth M."/>
            <person name="Szafranski K."/>
            <person name="Schliwa M."/>
        </authorList>
    </citation>
    <scope>NUCLEOTIDE SEQUENCE [LARGE SCALE GENOMIC DNA]</scope>
</reference>
<keyword evidence="2" id="KW-1133">Transmembrane helix</keyword>
<evidence type="ECO:0000313" key="4">
    <source>
        <dbReference type="Proteomes" id="UP000023152"/>
    </source>
</evidence>
<dbReference type="AlphaFoldDB" id="X6MTF7"/>
<evidence type="ECO:0000313" key="3">
    <source>
        <dbReference type="EMBL" id="ETO17139.1"/>
    </source>
</evidence>
<evidence type="ECO:0000256" key="2">
    <source>
        <dbReference type="SAM" id="Phobius"/>
    </source>
</evidence>
<comment type="caution">
    <text evidence="3">The sequence shown here is derived from an EMBL/GenBank/DDBJ whole genome shotgun (WGS) entry which is preliminary data.</text>
</comment>